<dbReference type="Gene3D" id="3.50.50.60">
    <property type="entry name" value="FAD/NAD(P)-binding domain"/>
    <property type="match status" value="1"/>
</dbReference>
<evidence type="ECO:0000313" key="6">
    <source>
        <dbReference type="Proteomes" id="UP000314251"/>
    </source>
</evidence>
<comment type="cofactor">
    <cofactor evidence="1">
        <name>FAD</name>
        <dbReference type="ChEBI" id="CHEBI:57692"/>
    </cofactor>
</comment>
<dbReference type="InterPro" id="IPR002938">
    <property type="entry name" value="FAD-bd"/>
</dbReference>
<sequence length="492" mass="52753">MTEDNSARTVLIAGGGPTGLLLAAELRRAGIDAVVLERRTERVEHSRGMAMHGRTLQVLEERGLAATLREQGLFPWPRTPFGFLWLDLDAVGPEEFTYGFPQWRTEVALEAHAETLGVDIRRGHELLGLTQDATGVTARVRDGAGGEPYELRAAYLVGCDGVDSLVRKAVGISLEDHQPSHYYGVLGDIEIAEGEPVDFDAGLHADGVFGVIPLGPNVLRLMTIEFAEPPDADRASEVTVAELRASVARIVGKEPDVEQAQFLARFGGPSTVAERYREGRVLLAGDAAHSLFVSGTQGLNAGVQDAVNLGWKLAAEIRGWAPEGLLDSYQEERRSAAARAVAHARAQMALMHPLETVTPLRELVEELFRFQDVNRHLLTMTAQTGYPAGDGKNPLTGQHLPHVTLRTAEGERNTAELLGTGRGLLLSLGDGAGPATALDGWEDRVDGVTADATDDLPAAAVLVRPDGQVAFAGDADDEALRAALTTWFGTPR</sequence>
<gene>
    <name evidence="5" type="ORF">FH607_002485</name>
</gene>
<dbReference type="EMBL" id="VDLY02000002">
    <property type="protein sequence ID" value="KAB8169632.1"/>
    <property type="molecule type" value="Genomic_DNA"/>
</dbReference>
<dbReference type="GO" id="GO:0016709">
    <property type="term" value="F:oxidoreductase activity, acting on paired donors, with incorporation or reduction of molecular oxygen, NAD(P)H as one donor, and incorporation of one atom of oxygen"/>
    <property type="evidence" value="ECO:0007669"/>
    <property type="project" value="UniProtKB-ARBA"/>
</dbReference>
<evidence type="ECO:0000256" key="3">
    <source>
        <dbReference type="ARBA" id="ARBA00022827"/>
    </source>
</evidence>
<evidence type="ECO:0000256" key="1">
    <source>
        <dbReference type="ARBA" id="ARBA00001974"/>
    </source>
</evidence>
<dbReference type="InterPro" id="IPR036188">
    <property type="entry name" value="FAD/NAD-bd_sf"/>
</dbReference>
<organism evidence="5 6">
    <name type="scientific">Streptomyces mimosae</name>
    <dbReference type="NCBI Taxonomy" id="2586635"/>
    <lineage>
        <taxon>Bacteria</taxon>
        <taxon>Bacillati</taxon>
        <taxon>Actinomycetota</taxon>
        <taxon>Actinomycetes</taxon>
        <taxon>Kitasatosporales</taxon>
        <taxon>Streptomycetaceae</taxon>
        <taxon>Streptomyces</taxon>
    </lineage>
</organism>
<dbReference type="PANTHER" id="PTHR43004:SF19">
    <property type="entry name" value="BINDING MONOOXYGENASE, PUTATIVE (JCVI)-RELATED"/>
    <property type="match status" value="1"/>
</dbReference>
<keyword evidence="6" id="KW-1185">Reference proteome</keyword>
<dbReference type="AlphaFoldDB" id="A0A5N6ANE0"/>
<keyword evidence="3" id="KW-0274">FAD</keyword>
<protein>
    <submittedName>
        <fullName evidence="5">FAD-dependent oxidoreductase</fullName>
    </submittedName>
</protein>
<comment type="caution">
    <text evidence="5">The sequence shown here is derived from an EMBL/GenBank/DDBJ whole genome shotgun (WGS) entry which is preliminary data.</text>
</comment>
<accession>A0A5N6ANE0</accession>
<dbReference type="OrthoDB" id="8670884at2"/>
<dbReference type="Gene3D" id="3.40.30.120">
    <property type="match status" value="1"/>
</dbReference>
<reference evidence="5" key="1">
    <citation type="submission" date="2019-10" db="EMBL/GenBank/DDBJ databases">
        <title>Nonomuraea sp. nov., isolated from Phyllanthus amarus.</title>
        <authorList>
            <person name="Klykleung N."/>
            <person name="Tanasupawat S."/>
        </authorList>
    </citation>
    <scope>NUCLEOTIDE SEQUENCE [LARGE SCALE GENOMIC DNA]</scope>
    <source>
        <strain evidence="5">3MP-10</strain>
    </source>
</reference>
<dbReference type="Pfam" id="PF21274">
    <property type="entry name" value="Rng_hyd_C"/>
    <property type="match status" value="1"/>
</dbReference>
<dbReference type="SUPFAM" id="SSF51905">
    <property type="entry name" value="FAD/NAD(P)-binding domain"/>
    <property type="match status" value="1"/>
</dbReference>
<dbReference type="GO" id="GO:0071949">
    <property type="term" value="F:FAD binding"/>
    <property type="evidence" value="ECO:0007669"/>
    <property type="project" value="InterPro"/>
</dbReference>
<dbReference type="PANTHER" id="PTHR43004">
    <property type="entry name" value="TRK SYSTEM POTASSIUM UPTAKE PROTEIN"/>
    <property type="match status" value="1"/>
</dbReference>
<keyword evidence="2" id="KW-0285">Flavoprotein</keyword>
<dbReference type="Gene3D" id="3.30.70.2450">
    <property type="match status" value="1"/>
</dbReference>
<dbReference type="InterPro" id="IPR050641">
    <property type="entry name" value="RIFMO-like"/>
</dbReference>
<feature type="domain" description="FAD-binding" evidence="4">
    <location>
        <begin position="9"/>
        <end position="342"/>
    </location>
</feature>
<dbReference type="Proteomes" id="UP000314251">
    <property type="component" value="Unassembled WGS sequence"/>
</dbReference>
<dbReference type="PRINTS" id="PR00420">
    <property type="entry name" value="RNGMNOXGNASE"/>
</dbReference>
<evidence type="ECO:0000259" key="4">
    <source>
        <dbReference type="Pfam" id="PF01494"/>
    </source>
</evidence>
<evidence type="ECO:0000256" key="2">
    <source>
        <dbReference type="ARBA" id="ARBA00022630"/>
    </source>
</evidence>
<proteinExistence type="predicted"/>
<dbReference type="Pfam" id="PF01494">
    <property type="entry name" value="FAD_binding_3"/>
    <property type="match status" value="1"/>
</dbReference>
<name>A0A5N6ANE0_9ACTN</name>
<dbReference type="RefSeq" id="WP_139665937.1">
    <property type="nucleotide sequence ID" value="NZ_VDLY02000002.1"/>
</dbReference>
<evidence type="ECO:0000313" key="5">
    <source>
        <dbReference type="EMBL" id="KAB8169632.1"/>
    </source>
</evidence>